<sequence length="73" mass="8609">MISSTILLQFVDPTIEFFNSSNYAAIAGKFKKHVHDSIYYEKSKLRSFNFPVVKQKIVLVKNKITIFPNYRFF</sequence>
<evidence type="ECO:0000313" key="2">
    <source>
        <dbReference type="Proteomes" id="UP000001338"/>
    </source>
</evidence>
<evidence type="ECO:0000313" key="1">
    <source>
        <dbReference type="EMBL" id="EKR63440.1"/>
    </source>
</evidence>
<dbReference type="EMBL" id="AFLV02000058">
    <property type="protein sequence ID" value="EKR63440.1"/>
    <property type="molecule type" value="Genomic_DNA"/>
</dbReference>
<protein>
    <submittedName>
        <fullName evidence="1">Uncharacterized protein</fullName>
    </submittedName>
</protein>
<organism evidence="1 2">
    <name type="scientific">Leptospira weilii str. 2006001853</name>
    <dbReference type="NCBI Taxonomy" id="1001589"/>
    <lineage>
        <taxon>Bacteria</taxon>
        <taxon>Pseudomonadati</taxon>
        <taxon>Spirochaetota</taxon>
        <taxon>Spirochaetia</taxon>
        <taxon>Leptospirales</taxon>
        <taxon>Leptospiraceae</taxon>
        <taxon>Leptospira</taxon>
    </lineage>
</organism>
<dbReference type="AlphaFoldDB" id="A0A828Z1C5"/>
<gene>
    <name evidence="1" type="ORF">LEP1GSC036_4379</name>
</gene>
<name>A0A828Z1C5_9LEPT</name>
<dbReference type="Proteomes" id="UP000001338">
    <property type="component" value="Unassembled WGS sequence"/>
</dbReference>
<comment type="caution">
    <text evidence="1">The sequence shown here is derived from an EMBL/GenBank/DDBJ whole genome shotgun (WGS) entry which is preliminary data.</text>
</comment>
<accession>A0A828Z1C5</accession>
<proteinExistence type="predicted"/>
<reference evidence="1 2" key="1">
    <citation type="submission" date="2012-10" db="EMBL/GenBank/DDBJ databases">
        <authorList>
            <person name="Harkins D.M."/>
            <person name="Durkin A.S."/>
            <person name="Brinkac L.M."/>
            <person name="Haft D.H."/>
            <person name="Selengut J.D."/>
            <person name="Sanka R."/>
            <person name="DePew J."/>
            <person name="Purushe J."/>
            <person name="Whelen A.C."/>
            <person name="Vinetz J.M."/>
            <person name="Sutton G.G."/>
            <person name="Nierman W.C."/>
            <person name="Fouts D.E."/>
        </authorList>
    </citation>
    <scope>NUCLEOTIDE SEQUENCE [LARGE SCALE GENOMIC DNA]</scope>
    <source>
        <strain evidence="1 2">2006001853</strain>
    </source>
</reference>